<organism evidence="1 2">
    <name type="scientific">Ruminococcus albus 8</name>
    <dbReference type="NCBI Taxonomy" id="246199"/>
    <lineage>
        <taxon>Bacteria</taxon>
        <taxon>Bacillati</taxon>
        <taxon>Bacillota</taxon>
        <taxon>Clostridia</taxon>
        <taxon>Eubacteriales</taxon>
        <taxon>Oscillospiraceae</taxon>
        <taxon>Ruminococcus</taxon>
    </lineage>
</organism>
<evidence type="ECO:0000313" key="1">
    <source>
        <dbReference type="EMBL" id="EGC04579.1"/>
    </source>
</evidence>
<gene>
    <name evidence="1" type="ORF">CUS_7315</name>
</gene>
<dbReference type="RefSeq" id="WP_002847028.1">
    <property type="nucleotide sequence ID" value="NZ_ADKM02000018.1"/>
</dbReference>
<accession>E9S7U0</accession>
<comment type="caution">
    <text evidence="1">The sequence shown here is derived from an EMBL/GenBank/DDBJ whole genome shotgun (WGS) entry which is preliminary data.</text>
</comment>
<evidence type="ECO:0000313" key="2">
    <source>
        <dbReference type="Proteomes" id="UP000004259"/>
    </source>
</evidence>
<keyword evidence="2" id="KW-1185">Reference proteome</keyword>
<dbReference type="Proteomes" id="UP000004259">
    <property type="component" value="Unassembled WGS sequence"/>
</dbReference>
<dbReference type="eggNOG" id="COG1721">
    <property type="taxonomic scope" value="Bacteria"/>
</dbReference>
<reference evidence="1 2" key="1">
    <citation type="submission" date="2011-02" db="EMBL/GenBank/DDBJ databases">
        <authorList>
            <person name="Nelson K.E."/>
            <person name="Sutton G."/>
            <person name="Torralba M."/>
            <person name="Durkin S."/>
            <person name="Harkins D."/>
            <person name="Montgomery R."/>
            <person name="Ziemer C."/>
            <person name="Klaassens E."/>
            <person name="Ocuiv P."/>
            <person name="Morrison M."/>
        </authorList>
    </citation>
    <scope>NUCLEOTIDE SEQUENCE [LARGE SCALE GENOMIC DNA]</scope>
    <source>
        <strain evidence="1 2">8</strain>
    </source>
</reference>
<dbReference type="AlphaFoldDB" id="E9S7U0"/>
<protein>
    <submittedName>
        <fullName evidence="1">Uncharacterized protein</fullName>
    </submittedName>
</protein>
<dbReference type="EMBL" id="ADKM02000018">
    <property type="protein sequence ID" value="EGC04579.1"/>
    <property type="molecule type" value="Genomic_DNA"/>
</dbReference>
<dbReference type="OrthoDB" id="1819261at2"/>
<name>E9S7U0_RUMAL</name>
<sequence>MKRAAFTALIAVGLILWKFSAAGLYLAAAVIAAGVIAAAENLADKGEVKVSCDELFPKKGHAPVLTFGGRKRLKGRVLCENIVTGERSAFDVKIGRTRSFALPAQADCGGLFIRFVQFSRCDLLGLTRLTVVCHADGYITIMPENTDVSALFDPSSGEEELDGARELTGGEPLRRLNYKLTHRFGKPYVNIYSPENAGDIWLFGDYGLADGAADAAEKLCALAAFLEERGVPFGLALPCGENDVQLTDRADSESVLQAVLHFPLYSCEGHSVLPALMTRLPDDVQVLAFTRNTAFEDDRVTILRTVKN</sequence>
<dbReference type="STRING" id="246199.CUS_7315"/>
<proteinExistence type="predicted"/>